<sequence length="372" mass="42640">METKSSIFSRARAVQSTPKKARGFLSLPPELRNMIYQYYFEADFRCEIAAKGCDFRVKKTKTVKLWAGAFQPGTRTLQYIPKPEESAPITIRISRPLGRYTTVQGLQTHWSSSLFALHIVCRQIYAETVALIYNKTVFVFNAPQRIINFHNVISRPKLEYITSLQLHYSNYGCPGLANDRIWREKHNASWIRACGTASRKMVNLQHLKIWMQVHDVPLRFNLRVLWLLPLLQFRRLTQAPMHGGGGSNSGTDTRAIKLVNVDIDFRTRVSNHFSQSHRLAEANNDLHRLFGEAIRLAILGAKEEVAMAGFTTAWEGEYAMWQHHLGFAKTGCPEICLLGDESVYWMRACLCGNLEVDQHDHARFSKNLNDTR</sequence>
<dbReference type="PANTHER" id="PTHR38790">
    <property type="entry name" value="2EXR DOMAIN-CONTAINING PROTEIN-RELATED"/>
    <property type="match status" value="1"/>
</dbReference>
<evidence type="ECO:0000313" key="2">
    <source>
        <dbReference type="EMBL" id="KAF1920204.1"/>
    </source>
</evidence>
<feature type="domain" description="DUF7730" evidence="1">
    <location>
        <begin position="24"/>
        <end position="211"/>
    </location>
</feature>
<organism evidence="2 3">
    <name type="scientific">Ampelomyces quisqualis</name>
    <name type="common">Powdery mildew agent</name>
    <dbReference type="NCBI Taxonomy" id="50730"/>
    <lineage>
        <taxon>Eukaryota</taxon>
        <taxon>Fungi</taxon>
        <taxon>Dikarya</taxon>
        <taxon>Ascomycota</taxon>
        <taxon>Pezizomycotina</taxon>
        <taxon>Dothideomycetes</taxon>
        <taxon>Pleosporomycetidae</taxon>
        <taxon>Pleosporales</taxon>
        <taxon>Pleosporineae</taxon>
        <taxon>Phaeosphaeriaceae</taxon>
        <taxon>Ampelomyces</taxon>
    </lineage>
</organism>
<dbReference type="PANTHER" id="PTHR38790:SF8">
    <property type="entry name" value="F-BOX DOMAIN-CONTAINING PROTEIN"/>
    <property type="match status" value="1"/>
</dbReference>
<dbReference type="Proteomes" id="UP000800096">
    <property type="component" value="Unassembled WGS sequence"/>
</dbReference>
<proteinExistence type="predicted"/>
<dbReference type="AlphaFoldDB" id="A0A6A5QZX3"/>
<reference evidence="2" key="1">
    <citation type="journal article" date="2020" name="Stud. Mycol.">
        <title>101 Dothideomycetes genomes: a test case for predicting lifestyles and emergence of pathogens.</title>
        <authorList>
            <person name="Haridas S."/>
            <person name="Albert R."/>
            <person name="Binder M."/>
            <person name="Bloem J."/>
            <person name="Labutti K."/>
            <person name="Salamov A."/>
            <person name="Andreopoulos B."/>
            <person name="Baker S."/>
            <person name="Barry K."/>
            <person name="Bills G."/>
            <person name="Bluhm B."/>
            <person name="Cannon C."/>
            <person name="Castanera R."/>
            <person name="Culley D."/>
            <person name="Daum C."/>
            <person name="Ezra D."/>
            <person name="Gonzalez J."/>
            <person name="Henrissat B."/>
            <person name="Kuo A."/>
            <person name="Liang C."/>
            <person name="Lipzen A."/>
            <person name="Lutzoni F."/>
            <person name="Magnuson J."/>
            <person name="Mondo S."/>
            <person name="Nolan M."/>
            <person name="Ohm R."/>
            <person name="Pangilinan J."/>
            <person name="Park H.-J."/>
            <person name="Ramirez L."/>
            <person name="Alfaro M."/>
            <person name="Sun H."/>
            <person name="Tritt A."/>
            <person name="Yoshinaga Y."/>
            <person name="Zwiers L.-H."/>
            <person name="Turgeon B."/>
            <person name="Goodwin S."/>
            <person name="Spatafora J."/>
            <person name="Crous P."/>
            <person name="Grigoriev I."/>
        </authorList>
    </citation>
    <scope>NUCLEOTIDE SEQUENCE</scope>
    <source>
        <strain evidence="2">HMLAC05119</strain>
    </source>
</reference>
<protein>
    <recommendedName>
        <fullName evidence="1">DUF7730 domain-containing protein</fullName>
    </recommendedName>
</protein>
<dbReference type="OrthoDB" id="4757095at2759"/>
<evidence type="ECO:0000313" key="3">
    <source>
        <dbReference type="Proteomes" id="UP000800096"/>
    </source>
</evidence>
<evidence type="ECO:0000259" key="1">
    <source>
        <dbReference type="Pfam" id="PF24864"/>
    </source>
</evidence>
<accession>A0A6A5QZX3</accession>
<name>A0A6A5QZX3_AMPQU</name>
<dbReference type="EMBL" id="ML979132">
    <property type="protein sequence ID" value="KAF1920204.1"/>
    <property type="molecule type" value="Genomic_DNA"/>
</dbReference>
<gene>
    <name evidence="2" type="ORF">BDU57DRAFT_591415</name>
</gene>
<dbReference type="Pfam" id="PF24864">
    <property type="entry name" value="DUF7730"/>
    <property type="match status" value="1"/>
</dbReference>
<keyword evidence="3" id="KW-1185">Reference proteome</keyword>
<dbReference type="InterPro" id="IPR056632">
    <property type="entry name" value="DUF7730"/>
</dbReference>